<dbReference type="SUPFAM" id="SSF54518">
    <property type="entry name" value="Tubby C-terminal domain-like"/>
    <property type="match status" value="1"/>
</dbReference>
<keyword evidence="4" id="KW-1185">Reference proteome</keyword>
<accession>A0ABP8DXC1</accession>
<organism evidence="3 4">
    <name type="scientific">Frondihabitans peucedani</name>
    <dbReference type="NCBI Taxonomy" id="598626"/>
    <lineage>
        <taxon>Bacteria</taxon>
        <taxon>Bacillati</taxon>
        <taxon>Actinomycetota</taxon>
        <taxon>Actinomycetes</taxon>
        <taxon>Micrococcales</taxon>
        <taxon>Microbacteriaceae</taxon>
        <taxon>Frondihabitans</taxon>
    </lineage>
</organism>
<dbReference type="RefSeq" id="WP_344793047.1">
    <property type="nucleotide sequence ID" value="NZ_BAABAU010000001.1"/>
</dbReference>
<feature type="domain" description="DUF2510" evidence="2">
    <location>
        <begin position="7"/>
        <end position="34"/>
    </location>
</feature>
<name>A0ABP8DXC1_9MICO</name>
<protein>
    <submittedName>
        <fullName evidence="3">Phospholipid scramblase-related protein</fullName>
    </submittedName>
</protein>
<dbReference type="EMBL" id="BAABAU010000001">
    <property type="protein sequence ID" value="GAA4264448.1"/>
    <property type="molecule type" value="Genomic_DNA"/>
</dbReference>
<feature type="compositionally biased region" description="Low complexity" evidence="1">
    <location>
        <begin position="37"/>
        <end position="60"/>
    </location>
</feature>
<proteinExistence type="predicted"/>
<evidence type="ECO:0000259" key="2">
    <source>
        <dbReference type="Pfam" id="PF10708"/>
    </source>
</evidence>
<evidence type="ECO:0000313" key="4">
    <source>
        <dbReference type="Proteomes" id="UP001501594"/>
    </source>
</evidence>
<dbReference type="Proteomes" id="UP001501594">
    <property type="component" value="Unassembled WGS sequence"/>
</dbReference>
<sequence length="271" mass="29321">MTSRPDAGWHADPFGRFETRFWDGTGWTEHVSSRGIPSSDPPLAGAPSASGSAITSGAADGRNESAALTTSGEKSFFTEATLVVSQKAKLIEINAEYLVFDGAGSKLGSVREVGKTILGKVATATGWSSEDSQHRLLFLDREKRVMMTLIQPTTFIRSKMILRDSQGAEIGQITQKNFGLVRKARFSLEASGQRLATIQAEDRGAWDFSVKDTMNVEIARVTRTWSGLLAESFTKSDNYVVHINRSLAGPLHSLVIASALALDTLLQQGQS</sequence>
<evidence type="ECO:0000313" key="3">
    <source>
        <dbReference type="EMBL" id="GAA4264448.1"/>
    </source>
</evidence>
<dbReference type="PANTHER" id="PTHR23248">
    <property type="entry name" value="PHOSPHOLIPID SCRAMBLASE-RELATED"/>
    <property type="match status" value="1"/>
</dbReference>
<dbReference type="PANTHER" id="PTHR23248:SF9">
    <property type="entry name" value="PHOSPHOLIPID SCRAMBLASE"/>
    <property type="match status" value="1"/>
</dbReference>
<evidence type="ECO:0000256" key="1">
    <source>
        <dbReference type="SAM" id="MobiDB-lite"/>
    </source>
</evidence>
<dbReference type="InterPro" id="IPR018929">
    <property type="entry name" value="DUF2510"/>
</dbReference>
<gene>
    <name evidence="3" type="ORF">GCM10022256_00600</name>
</gene>
<dbReference type="InterPro" id="IPR005552">
    <property type="entry name" value="Scramblase"/>
</dbReference>
<dbReference type="Pfam" id="PF03803">
    <property type="entry name" value="Scramblase"/>
    <property type="match status" value="1"/>
</dbReference>
<feature type="region of interest" description="Disordered" evidence="1">
    <location>
        <begin position="29"/>
        <end position="65"/>
    </location>
</feature>
<dbReference type="InterPro" id="IPR025659">
    <property type="entry name" value="Tubby-like_C"/>
</dbReference>
<reference evidence="4" key="1">
    <citation type="journal article" date="2019" name="Int. J. Syst. Evol. Microbiol.">
        <title>The Global Catalogue of Microorganisms (GCM) 10K type strain sequencing project: providing services to taxonomists for standard genome sequencing and annotation.</title>
        <authorList>
            <consortium name="The Broad Institute Genomics Platform"/>
            <consortium name="The Broad Institute Genome Sequencing Center for Infectious Disease"/>
            <person name="Wu L."/>
            <person name="Ma J."/>
        </authorList>
    </citation>
    <scope>NUCLEOTIDE SEQUENCE [LARGE SCALE GENOMIC DNA]</scope>
    <source>
        <strain evidence="4">JCM 17442</strain>
    </source>
</reference>
<dbReference type="Pfam" id="PF10708">
    <property type="entry name" value="DUF2510"/>
    <property type="match status" value="1"/>
</dbReference>
<comment type="caution">
    <text evidence="3">The sequence shown here is derived from an EMBL/GenBank/DDBJ whole genome shotgun (WGS) entry which is preliminary data.</text>
</comment>